<feature type="transmembrane region" description="Helical" evidence="2">
    <location>
        <begin position="658"/>
        <end position="680"/>
    </location>
</feature>
<protein>
    <recommendedName>
        <fullName evidence="4">TRP C-terminal domain-containing protein</fullName>
    </recommendedName>
</protein>
<dbReference type="AlphaFoldDB" id="G7DVJ9"/>
<feature type="region of interest" description="Disordered" evidence="1">
    <location>
        <begin position="427"/>
        <end position="451"/>
    </location>
</feature>
<dbReference type="InterPro" id="IPR040241">
    <property type="entry name" value="TRP_Flc/Pkd2-like"/>
</dbReference>
<feature type="signal peptide" evidence="3">
    <location>
        <begin position="1"/>
        <end position="19"/>
    </location>
</feature>
<dbReference type="GO" id="GO:0016020">
    <property type="term" value="C:membrane"/>
    <property type="evidence" value="ECO:0007669"/>
    <property type="project" value="TreeGrafter"/>
</dbReference>
<sequence>MLWLWLALLISSAGSPAFAKPISLSYSSCLSSSSSAPLANQLVFSRIVGQLDSGQTEAGVAGNNVGESVLRLVAFGDVEVQGSGFSNSTNYLATLLVDSRVLTFTAFQNQSALCQSIRNPTFGAGTGSGCPYGPGSIALGVRVPLAHEYSLTTVQTRLTVLDTATPPAELACLDISATPYYPDTWEYALVLWFTAGLAIAYAVLTWTARLWASWQSTLLDREALLATSLSARLSPESWRERWGPIFWRTAAGSELQASTALVRLVTPCARDIVWLTQWLIAIGMVAVQWPQFAYPIFAKAAWSMLVFNTTITQGSDTEGKFFDPLSSDYVDARLFTSQVAEPASPLYLDTALPNVLLNLNNSKRGIESVAASIGVRPQDMFGSVGVLFLALIAAVLLLSGLGLLFDQATFDLFLPALSRRPFRKTQARQPIRSVTGATNASQSVLGDKEDMRSETPMAAQPLIDTGYQSSTHHLSYGSGPHAGPKRPDTPNGIDSWWTSQDTRKSRTVAINRHSRLAFGNCLRILLLFHFPMTLLAVYQLTLAKTTASIASVAMAALSLAFVSLAWPIAVLARIHRKPSSKLRDNIPTILAYGPAYNVFGEGSYSFMSVRLIGNLILGAVIGGAQSSGMAQAVVILVVEIADTLITSLWLPWGDGAAMGLLSFIFSVARIITAIMLVVLSPTVNVGIAAAGWVAYAALVIIAGMFVILFLMFIVKLVEFGVRATGPVPFEEAKHGRGAGLRGALQRWERGGRGQTLRSDRRRQQVIAARQHQSRNSRGSSALHLIAPPRTDGRPQSMQTISDMTTYSGFQGVPLSPASNMRAMSGTDSYRNSSGWPEYDPRRSYFMPEPEPHQQGTGFAVVRGGRASDQAPYTVAGGPPPHSAASSSTQRPLASDDRPMSTADFYRRSDYFGQGHVNPSVSHQGPESSGLHSNATVMAPPRPPNFLSNSYYAAPAGTERLPVPQRKKKGLLQRMQRRRPGESDESSDDEDDSPRSRWLTGLFGRKSRRGVLFDDDAEMDDGASSSANKASFSVVRQPRPTAPQRQSVVPEIDSAPSPSAETAPEGAEDLEVLHDYPAQFRRSLPPGAAAGRATPRDDESEDWHDAPTPSVESFHEAASTVGH</sequence>
<feature type="domain" description="TRP C-terminal" evidence="4">
    <location>
        <begin position="514"/>
        <end position="717"/>
    </location>
</feature>
<dbReference type="OrthoDB" id="5312224at2759"/>
<dbReference type="PANTHER" id="PTHR31145:SF6">
    <property type="entry name" value="INTEGRAL MEMBRANE PROTEIN (AFU_ORTHOLOGUE AFUA_7G01610)"/>
    <property type="match status" value="1"/>
</dbReference>
<dbReference type="OMA" id="TSVWLPW"/>
<dbReference type="HOGENOM" id="CLU_282856_0_0_1"/>
<feature type="region of interest" description="Disordered" evidence="1">
    <location>
        <begin position="768"/>
        <end position="795"/>
    </location>
</feature>
<feature type="transmembrane region" description="Helical" evidence="2">
    <location>
        <begin position="272"/>
        <end position="289"/>
    </location>
</feature>
<evidence type="ECO:0000256" key="2">
    <source>
        <dbReference type="SAM" id="Phobius"/>
    </source>
</evidence>
<feature type="compositionally biased region" description="Acidic residues" evidence="1">
    <location>
        <begin position="982"/>
        <end position="991"/>
    </location>
</feature>
<organism evidence="5 6">
    <name type="scientific">Mixia osmundae (strain CBS 9802 / IAM 14324 / JCM 22182 / KY 12970)</name>
    <dbReference type="NCBI Taxonomy" id="764103"/>
    <lineage>
        <taxon>Eukaryota</taxon>
        <taxon>Fungi</taxon>
        <taxon>Dikarya</taxon>
        <taxon>Basidiomycota</taxon>
        <taxon>Pucciniomycotina</taxon>
        <taxon>Mixiomycetes</taxon>
        <taxon>Mixiales</taxon>
        <taxon>Mixiaceae</taxon>
        <taxon>Mixia</taxon>
    </lineage>
</organism>
<feature type="region of interest" description="Disordered" evidence="1">
    <location>
        <begin position="956"/>
        <end position="997"/>
    </location>
</feature>
<keyword evidence="2" id="KW-1133">Transmembrane helix</keyword>
<accession>G7DVJ9</accession>
<dbReference type="InterPro" id="IPR010308">
    <property type="entry name" value="TRP_C"/>
</dbReference>
<dbReference type="Proteomes" id="UP000009131">
    <property type="component" value="Unassembled WGS sequence"/>
</dbReference>
<keyword evidence="6" id="KW-1185">Reference proteome</keyword>
<reference evidence="5 6" key="1">
    <citation type="journal article" date="2011" name="J. Gen. Appl. Microbiol.">
        <title>Draft genome sequencing of the enigmatic basidiomycete Mixia osmundae.</title>
        <authorList>
            <person name="Nishida H."/>
            <person name="Nagatsuka Y."/>
            <person name="Sugiyama J."/>
        </authorList>
    </citation>
    <scope>NUCLEOTIDE SEQUENCE [LARGE SCALE GENOMIC DNA]</scope>
    <source>
        <strain evidence="6">CBS 9802 / IAM 14324 / JCM 22182 / KY 12970</strain>
    </source>
</reference>
<feature type="region of interest" description="Disordered" evidence="1">
    <location>
        <begin position="470"/>
        <end position="498"/>
    </location>
</feature>
<feature type="transmembrane region" description="Helical" evidence="2">
    <location>
        <begin position="547"/>
        <end position="572"/>
    </location>
</feature>
<feature type="transmembrane region" description="Helical" evidence="2">
    <location>
        <begin position="615"/>
        <end position="638"/>
    </location>
</feature>
<feature type="region of interest" description="Disordered" evidence="1">
    <location>
        <begin position="868"/>
        <end position="941"/>
    </location>
</feature>
<feature type="transmembrane region" description="Helical" evidence="2">
    <location>
        <begin position="189"/>
        <end position="212"/>
    </location>
</feature>
<keyword evidence="3" id="KW-0732">Signal</keyword>
<evidence type="ECO:0000259" key="4">
    <source>
        <dbReference type="Pfam" id="PF06011"/>
    </source>
</evidence>
<dbReference type="STRING" id="764103.G7DVJ9"/>
<dbReference type="InParanoid" id="G7DVJ9"/>
<feature type="compositionally biased region" description="Basic and acidic residues" evidence="1">
    <location>
        <begin position="893"/>
        <end position="909"/>
    </location>
</feature>
<feature type="transmembrane region" description="Helical" evidence="2">
    <location>
        <begin position="692"/>
        <end position="714"/>
    </location>
</feature>
<feature type="chain" id="PRO_5009955553" description="TRP C-terminal domain-containing protein" evidence="3">
    <location>
        <begin position="20"/>
        <end position="1122"/>
    </location>
</feature>
<evidence type="ECO:0000256" key="3">
    <source>
        <dbReference type="SAM" id="SignalP"/>
    </source>
</evidence>
<evidence type="ECO:0000256" key="1">
    <source>
        <dbReference type="SAM" id="MobiDB-lite"/>
    </source>
</evidence>
<keyword evidence="2" id="KW-0472">Membrane</keyword>
<feature type="region of interest" description="Disordered" evidence="1">
    <location>
        <begin position="1015"/>
        <end position="1122"/>
    </location>
</feature>
<feature type="transmembrane region" description="Helical" evidence="2">
    <location>
        <begin position="384"/>
        <end position="405"/>
    </location>
</feature>
<name>G7DVJ9_MIXOS</name>
<feature type="compositionally biased region" description="Basic residues" evidence="1">
    <location>
        <begin position="964"/>
        <end position="977"/>
    </location>
</feature>
<dbReference type="GO" id="GO:0055085">
    <property type="term" value="P:transmembrane transport"/>
    <property type="evidence" value="ECO:0007669"/>
    <property type="project" value="TreeGrafter"/>
</dbReference>
<evidence type="ECO:0000313" key="6">
    <source>
        <dbReference type="Proteomes" id="UP000009131"/>
    </source>
</evidence>
<dbReference type="EMBL" id="BABT02000044">
    <property type="protein sequence ID" value="GAA94609.1"/>
    <property type="molecule type" value="Genomic_DNA"/>
</dbReference>
<keyword evidence="2" id="KW-0812">Transmembrane</keyword>
<dbReference type="RefSeq" id="XP_014568126.1">
    <property type="nucleotide sequence ID" value="XM_014712640.1"/>
</dbReference>
<dbReference type="eggNOG" id="ENOG502R2RV">
    <property type="taxonomic scope" value="Eukaryota"/>
</dbReference>
<gene>
    <name evidence="5" type="primary">Mo01261</name>
    <name evidence="5" type="ORF">E5Q_01261</name>
</gene>
<evidence type="ECO:0000313" key="5">
    <source>
        <dbReference type="EMBL" id="GAA94609.1"/>
    </source>
</evidence>
<dbReference type="Pfam" id="PF06011">
    <property type="entry name" value="TRP"/>
    <property type="match status" value="1"/>
</dbReference>
<comment type="caution">
    <text evidence="5">The sequence shown here is derived from an EMBL/GenBank/DDBJ whole genome shotgun (WGS) entry which is preliminary data.</text>
</comment>
<feature type="transmembrane region" description="Helical" evidence="2">
    <location>
        <begin position="521"/>
        <end position="541"/>
    </location>
</feature>
<reference evidence="5 6" key="2">
    <citation type="journal article" date="2012" name="Open Biol.">
        <title>Characteristics of nucleosomes and linker DNA regions on the genome of the basidiomycete Mixia osmundae revealed by mono- and dinucleosome mapping.</title>
        <authorList>
            <person name="Nishida H."/>
            <person name="Kondo S."/>
            <person name="Matsumoto T."/>
            <person name="Suzuki Y."/>
            <person name="Yoshikawa H."/>
            <person name="Taylor T.D."/>
            <person name="Sugiyama J."/>
        </authorList>
    </citation>
    <scope>NUCLEOTIDE SEQUENCE [LARGE SCALE GENOMIC DNA]</scope>
    <source>
        <strain evidence="6">CBS 9802 / IAM 14324 / JCM 22182 / KY 12970</strain>
    </source>
</reference>
<feature type="compositionally biased region" description="Polar residues" evidence="1">
    <location>
        <begin position="435"/>
        <end position="444"/>
    </location>
</feature>
<feature type="compositionally biased region" description="Polar residues" evidence="1">
    <location>
        <begin position="916"/>
        <end position="935"/>
    </location>
</feature>
<dbReference type="PANTHER" id="PTHR31145">
    <property type="entry name" value="INTEGRAL MEMBRANE PROTEIN (AFU_ORTHOLOGUE AFUA_7G01610)"/>
    <property type="match status" value="1"/>
</dbReference>
<proteinExistence type="predicted"/>